<dbReference type="Pfam" id="PF01370">
    <property type="entry name" value="Epimerase"/>
    <property type="match status" value="1"/>
</dbReference>
<keyword evidence="7 10" id="KW-0520">NAD</keyword>
<dbReference type="Gene3D" id="3.90.25.10">
    <property type="entry name" value="UDP-galactose 4-epimerase, domain 1"/>
    <property type="match status" value="1"/>
</dbReference>
<dbReference type="UniPathway" id="UPA00214"/>
<evidence type="ECO:0000259" key="11">
    <source>
        <dbReference type="Pfam" id="PF01370"/>
    </source>
</evidence>
<dbReference type="NCBIfam" id="TIGR01179">
    <property type="entry name" value="galE"/>
    <property type="match status" value="1"/>
</dbReference>
<evidence type="ECO:0000256" key="3">
    <source>
        <dbReference type="ARBA" id="ARBA00004947"/>
    </source>
</evidence>
<dbReference type="PANTHER" id="PTHR43725:SF53">
    <property type="entry name" value="UDP-ARABINOSE 4-EPIMERASE 1"/>
    <property type="match status" value="1"/>
</dbReference>
<dbReference type="Gene3D" id="3.40.50.720">
    <property type="entry name" value="NAD(P)-binding Rossmann-like Domain"/>
    <property type="match status" value="1"/>
</dbReference>
<comment type="pathway">
    <text evidence="3 10">Carbohydrate metabolism; galactose metabolism.</text>
</comment>
<comment type="catalytic activity">
    <reaction evidence="1 10">
        <text>UDP-alpha-D-glucose = UDP-alpha-D-galactose</text>
        <dbReference type="Rhea" id="RHEA:22168"/>
        <dbReference type="ChEBI" id="CHEBI:58885"/>
        <dbReference type="ChEBI" id="CHEBI:66914"/>
        <dbReference type="EC" id="5.1.3.2"/>
    </reaction>
</comment>
<comment type="subunit">
    <text evidence="10">Homodimer.</text>
</comment>
<proteinExistence type="inferred from homology"/>
<dbReference type="Proteomes" id="UP000005096">
    <property type="component" value="Chromosome"/>
</dbReference>
<keyword evidence="8 10" id="KW-0413">Isomerase</keyword>
<dbReference type="OrthoDB" id="9801785at2"/>
<evidence type="ECO:0000256" key="2">
    <source>
        <dbReference type="ARBA" id="ARBA00001911"/>
    </source>
</evidence>
<evidence type="ECO:0000256" key="4">
    <source>
        <dbReference type="ARBA" id="ARBA00007637"/>
    </source>
</evidence>
<dbReference type="RefSeq" id="WP_006301480.1">
    <property type="nucleotide sequence ID" value="NZ_CM001022.1"/>
</dbReference>
<dbReference type="EC" id="5.1.3.2" evidence="5 10"/>
<dbReference type="PANTHER" id="PTHR43725">
    <property type="entry name" value="UDP-GLUCOSE 4-EPIMERASE"/>
    <property type="match status" value="1"/>
</dbReference>
<dbReference type="AlphaFoldDB" id="E3CVZ3"/>
<evidence type="ECO:0000256" key="1">
    <source>
        <dbReference type="ARBA" id="ARBA00000083"/>
    </source>
</evidence>
<keyword evidence="13" id="KW-1185">Reference proteome</keyword>
<reference evidence="12 13" key="1">
    <citation type="journal article" date="2010" name="Stand. Genomic Sci.">
        <title>Non-contiguous finished genome sequence of Aminomonas paucivorans type strain (GLU-3).</title>
        <authorList>
            <person name="Pitluck S."/>
            <person name="Yasawong M."/>
            <person name="Held B."/>
            <person name="Lapidus A."/>
            <person name="Nolan M."/>
            <person name="Copeland A."/>
            <person name="Lucas S."/>
            <person name="Del Rio T.G."/>
            <person name="Tice H."/>
            <person name="Cheng J.F."/>
            <person name="Chertkov O."/>
            <person name="Goodwin L."/>
            <person name="Tapia R."/>
            <person name="Han C."/>
            <person name="Liolios K."/>
            <person name="Ivanova N."/>
            <person name="Mavromatis K."/>
            <person name="Ovchinnikova G."/>
            <person name="Pati A."/>
            <person name="Chen A."/>
            <person name="Palaniappan K."/>
            <person name="Land M."/>
            <person name="Hauser L."/>
            <person name="Chang Y.J."/>
            <person name="Jeffries C.D."/>
            <person name="Pukall R."/>
            <person name="Spring S."/>
            <person name="Rohde M."/>
            <person name="Sikorski J."/>
            <person name="Goker M."/>
            <person name="Woyke T."/>
            <person name="Bristow J."/>
            <person name="Eisen J.A."/>
            <person name="Markowitz V."/>
            <person name="Hugenholtz P."/>
            <person name="Kyrpides N.C."/>
            <person name="Klenk H.P."/>
        </authorList>
    </citation>
    <scope>NUCLEOTIDE SEQUENCE [LARGE SCALE GENOMIC DNA]</scope>
    <source>
        <strain evidence="12 13">DSM 12260</strain>
    </source>
</reference>
<evidence type="ECO:0000256" key="9">
    <source>
        <dbReference type="ARBA" id="ARBA00023277"/>
    </source>
</evidence>
<dbReference type="PaxDb" id="584708-Apau_1832"/>
<dbReference type="InterPro" id="IPR001509">
    <property type="entry name" value="Epimerase_deHydtase"/>
</dbReference>
<dbReference type="GO" id="GO:0006012">
    <property type="term" value="P:galactose metabolic process"/>
    <property type="evidence" value="ECO:0007669"/>
    <property type="project" value="UniProtKB-UniPathway"/>
</dbReference>
<dbReference type="CDD" id="cd05247">
    <property type="entry name" value="UDP_G4E_1_SDR_e"/>
    <property type="match status" value="1"/>
</dbReference>
<gene>
    <name evidence="12" type="ORF">Apau_1832</name>
</gene>
<keyword evidence="9 10" id="KW-0119">Carbohydrate metabolism</keyword>
<evidence type="ECO:0000256" key="10">
    <source>
        <dbReference type="RuleBase" id="RU366046"/>
    </source>
</evidence>
<dbReference type="SUPFAM" id="SSF51735">
    <property type="entry name" value="NAD(P)-binding Rossmann-fold domains"/>
    <property type="match status" value="1"/>
</dbReference>
<dbReference type="eggNOG" id="COG1087">
    <property type="taxonomic scope" value="Bacteria"/>
</dbReference>
<protein>
    <recommendedName>
        <fullName evidence="6 10">UDP-glucose 4-epimerase</fullName>
        <ecNumber evidence="5 10">5.1.3.2</ecNumber>
    </recommendedName>
</protein>
<feature type="domain" description="NAD-dependent epimerase/dehydratase" evidence="11">
    <location>
        <begin position="2"/>
        <end position="251"/>
    </location>
</feature>
<dbReference type="GO" id="GO:0003978">
    <property type="term" value="F:UDP-glucose 4-epimerase activity"/>
    <property type="evidence" value="ECO:0007669"/>
    <property type="project" value="UniProtKB-UniRule"/>
</dbReference>
<accession>E3CVZ3</accession>
<evidence type="ECO:0000313" key="13">
    <source>
        <dbReference type="Proteomes" id="UP000005096"/>
    </source>
</evidence>
<comment type="cofactor">
    <cofactor evidence="2 10">
        <name>NAD(+)</name>
        <dbReference type="ChEBI" id="CHEBI:57540"/>
    </cofactor>
</comment>
<dbReference type="STRING" id="584708.Apau_1832"/>
<dbReference type="InterPro" id="IPR036291">
    <property type="entry name" value="NAD(P)-bd_dom_sf"/>
</dbReference>
<sequence length="326" mass="35992">MILVTGGAGYIGSVTTLALKEEGFEVLVVDDFSKGHRDLAFGDRLEEGDLRDPAFLEGVFSRYPVEGVLHFAARSLVGESMSDPEGYYDVNLRGTLNLLATMRAHGVRRFVLSSTAAVYGDPTEQPISEEAPKVPTNTYGETKLFLEGALRRYRDAYGMGSVSLRYFNAAGADPRCRTGEHHVPETHLIPLIFDAIEGRRKHLTLFGEDYPTPDGTCIRDYVHVTDLAQAHVRALRRLLEAPDRCEAFNLGNGDGHSVRQVLQVAEKATGRPVPLEVGPRRSGDPSRLVASSRKAQEVLGWVPEHGDLEDIVSTAWAWYIKRFPAD</sequence>
<dbReference type="HOGENOM" id="CLU_007383_1_10_0"/>
<dbReference type="EMBL" id="CM001022">
    <property type="protein sequence ID" value="EFQ24248.1"/>
    <property type="molecule type" value="Genomic_DNA"/>
</dbReference>
<dbReference type="InterPro" id="IPR005886">
    <property type="entry name" value="UDP_G4E"/>
</dbReference>
<name>E3CVZ3_9BACT</name>
<evidence type="ECO:0000256" key="7">
    <source>
        <dbReference type="ARBA" id="ARBA00023027"/>
    </source>
</evidence>
<comment type="similarity">
    <text evidence="4 10">Belongs to the NAD(P)-dependent epimerase/dehydratase family.</text>
</comment>
<evidence type="ECO:0000256" key="6">
    <source>
        <dbReference type="ARBA" id="ARBA00018569"/>
    </source>
</evidence>
<evidence type="ECO:0000256" key="8">
    <source>
        <dbReference type="ARBA" id="ARBA00023235"/>
    </source>
</evidence>
<evidence type="ECO:0000313" key="12">
    <source>
        <dbReference type="EMBL" id="EFQ24248.1"/>
    </source>
</evidence>
<evidence type="ECO:0000256" key="5">
    <source>
        <dbReference type="ARBA" id="ARBA00013189"/>
    </source>
</evidence>
<organism evidence="12 13">
    <name type="scientific">Aminomonas paucivorans DSM 12260</name>
    <dbReference type="NCBI Taxonomy" id="584708"/>
    <lineage>
        <taxon>Bacteria</taxon>
        <taxon>Thermotogati</taxon>
        <taxon>Synergistota</taxon>
        <taxon>Synergistia</taxon>
        <taxon>Synergistales</taxon>
        <taxon>Synergistaceae</taxon>
        <taxon>Aminomonas</taxon>
    </lineage>
</organism>